<evidence type="ECO:0000259" key="2">
    <source>
        <dbReference type="Pfam" id="PF03807"/>
    </source>
</evidence>
<dbReference type="EMBL" id="BJWG01000004">
    <property type="protein sequence ID" value="GEL94619.1"/>
    <property type="molecule type" value="Genomic_DNA"/>
</dbReference>
<dbReference type="SUPFAM" id="SSF51735">
    <property type="entry name" value="NAD(P)-binding Rossmann-fold domains"/>
    <property type="match status" value="1"/>
</dbReference>
<protein>
    <submittedName>
        <fullName evidence="3">Dinucleotide-binding protein</fullName>
    </submittedName>
</protein>
<keyword evidence="1" id="KW-0560">Oxidoreductase</keyword>
<gene>
    <name evidence="3" type="ORF">CCO02nite_12770</name>
</gene>
<keyword evidence="4" id="KW-1185">Reference proteome</keyword>
<dbReference type="GO" id="GO:0016491">
    <property type="term" value="F:oxidoreductase activity"/>
    <property type="evidence" value="ECO:0007669"/>
    <property type="project" value="UniProtKB-KW"/>
</dbReference>
<dbReference type="OrthoDB" id="5738121at2"/>
<dbReference type="Gene3D" id="3.40.50.720">
    <property type="entry name" value="NAD(P)-binding Rossmann-like Domain"/>
    <property type="match status" value="1"/>
</dbReference>
<sequence length="205" mass="20326">MSAVTIIGAGGMAAAIAGIAAKAGADVQVLARDEAKAAAVASPVGGTSGPIDASISGEVVVLALPWPALDDVLAVIGDKLAGKVVVDITNPVDFATFDSLVVPADSSQTAALAERLPAAKVVKAFNTTFGAALVGGTLAGAPVTVLVAGDDDAKAKFTATFDGPVAVVDAGSLRRARELEAFGFLQITLAARGATGWDKGFQLVR</sequence>
<dbReference type="PANTHER" id="PTHR14239:SF10">
    <property type="entry name" value="REDUCTASE"/>
    <property type="match status" value="1"/>
</dbReference>
<dbReference type="AlphaFoldDB" id="A0A511JA25"/>
<dbReference type="PANTHER" id="PTHR14239">
    <property type="entry name" value="DUDULIN-RELATED"/>
    <property type="match status" value="1"/>
</dbReference>
<evidence type="ECO:0000256" key="1">
    <source>
        <dbReference type="ARBA" id="ARBA00023002"/>
    </source>
</evidence>
<reference evidence="3 4" key="1">
    <citation type="submission" date="2019-07" db="EMBL/GenBank/DDBJ databases">
        <title>Whole genome shotgun sequence of Cellulomonas composti NBRC 100758.</title>
        <authorList>
            <person name="Hosoyama A."/>
            <person name="Uohara A."/>
            <person name="Ohji S."/>
            <person name="Ichikawa N."/>
        </authorList>
    </citation>
    <scope>NUCLEOTIDE SEQUENCE [LARGE SCALE GENOMIC DNA]</scope>
    <source>
        <strain evidence="3 4">NBRC 100758</strain>
    </source>
</reference>
<comment type="caution">
    <text evidence="3">The sequence shown here is derived from an EMBL/GenBank/DDBJ whole genome shotgun (WGS) entry which is preliminary data.</text>
</comment>
<dbReference type="InterPro" id="IPR036291">
    <property type="entry name" value="NAD(P)-bd_dom_sf"/>
</dbReference>
<organism evidence="3 4">
    <name type="scientific">Cellulomonas composti</name>
    <dbReference type="NCBI Taxonomy" id="266130"/>
    <lineage>
        <taxon>Bacteria</taxon>
        <taxon>Bacillati</taxon>
        <taxon>Actinomycetota</taxon>
        <taxon>Actinomycetes</taxon>
        <taxon>Micrococcales</taxon>
        <taxon>Cellulomonadaceae</taxon>
        <taxon>Cellulomonas</taxon>
    </lineage>
</organism>
<dbReference type="Pfam" id="PF03807">
    <property type="entry name" value="F420_oxidored"/>
    <property type="match status" value="1"/>
</dbReference>
<dbReference type="RefSeq" id="WP_146842293.1">
    <property type="nucleotide sequence ID" value="NZ_BJWG01000004.1"/>
</dbReference>
<evidence type="ECO:0000313" key="3">
    <source>
        <dbReference type="EMBL" id="GEL94619.1"/>
    </source>
</evidence>
<dbReference type="Proteomes" id="UP000321720">
    <property type="component" value="Unassembled WGS sequence"/>
</dbReference>
<feature type="domain" description="Pyrroline-5-carboxylate reductase catalytic N-terminal" evidence="2">
    <location>
        <begin position="4"/>
        <end position="91"/>
    </location>
</feature>
<name>A0A511JA25_9CELL</name>
<dbReference type="InterPro" id="IPR051267">
    <property type="entry name" value="STEAP_metalloreductase"/>
</dbReference>
<dbReference type="InterPro" id="IPR028939">
    <property type="entry name" value="P5C_Rdtase_cat_N"/>
</dbReference>
<evidence type="ECO:0000313" key="4">
    <source>
        <dbReference type="Proteomes" id="UP000321720"/>
    </source>
</evidence>
<accession>A0A511JA25</accession>
<proteinExistence type="predicted"/>